<dbReference type="HOGENOM" id="CLU_2412096_0_0_3"/>
<dbReference type="KEGG" id="pmf:P9303_16931"/>
<reference evidence="3 4" key="1">
    <citation type="journal article" date="2007" name="PLoS Genet.">
        <title>Patterns and implications of gene gain and loss in the evolution of Prochlorococcus.</title>
        <authorList>
            <person name="Kettler G.C."/>
            <person name="Martiny A.C."/>
            <person name="Huang K."/>
            <person name="Zucker J."/>
            <person name="Coleman M.L."/>
            <person name="Rodrigue S."/>
            <person name="Chen F."/>
            <person name="Lapidus A."/>
            <person name="Ferriera S."/>
            <person name="Johnson J."/>
            <person name="Steglich C."/>
            <person name="Church G.M."/>
            <person name="Richardson P."/>
            <person name="Chisholm S.W."/>
        </authorList>
    </citation>
    <scope>NUCLEOTIDE SEQUENCE [LARGE SCALE GENOMIC DNA]</scope>
    <source>
        <strain evidence="3 4">MIT 9303</strain>
    </source>
</reference>
<dbReference type="RefSeq" id="WP_011826325.1">
    <property type="nucleotide sequence ID" value="NC_008820.1"/>
</dbReference>
<keyword evidence="2" id="KW-1133">Transmembrane helix</keyword>
<evidence type="ECO:0000313" key="4">
    <source>
        <dbReference type="Proteomes" id="UP000002274"/>
    </source>
</evidence>
<evidence type="ECO:0000313" key="3">
    <source>
        <dbReference type="EMBL" id="ABM78437.1"/>
    </source>
</evidence>
<protein>
    <submittedName>
        <fullName evidence="3">Uncharacterized protein</fullName>
    </submittedName>
</protein>
<feature type="coiled-coil region" evidence="1">
    <location>
        <begin position="69"/>
        <end position="96"/>
    </location>
</feature>
<dbReference type="BioCyc" id="PMAR59922:G1G80-1471-MONOMER"/>
<proteinExistence type="predicted"/>
<dbReference type="Proteomes" id="UP000002274">
    <property type="component" value="Chromosome"/>
</dbReference>
<dbReference type="EMBL" id="CP000554">
    <property type="protein sequence ID" value="ABM78437.1"/>
    <property type="molecule type" value="Genomic_DNA"/>
</dbReference>
<evidence type="ECO:0000256" key="1">
    <source>
        <dbReference type="SAM" id="Coils"/>
    </source>
</evidence>
<keyword evidence="2" id="KW-0472">Membrane</keyword>
<dbReference type="STRING" id="59922.P9303_16931"/>
<organism evidence="3 4">
    <name type="scientific">Prochlorococcus marinus (strain MIT 9303)</name>
    <dbReference type="NCBI Taxonomy" id="59922"/>
    <lineage>
        <taxon>Bacteria</taxon>
        <taxon>Bacillati</taxon>
        <taxon>Cyanobacteriota</taxon>
        <taxon>Cyanophyceae</taxon>
        <taxon>Synechococcales</taxon>
        <taxon>Prochlorococcaceae</taxon>
        <taxon>Prochlorococcus</taxon>
    </lineage>
</organism>
<evidence type="ECO:0000256" key="2">
    <source>
        <dbReference type="SAM" id="Phobius"/>
    </source>
</evidence>
<dbReference type="AlphaFoldDB" id="A2CAC7"/>
<accession>A2CAC7</accession>
<gene>
    <name evidence="3" type="ordered locus">P9303_16931</name>
</gene>
<sequence>MGQHREPATGSLTSLISGAVLGAAGLAWWLFSEAERRQRSRHQRAMLHAPRMQDGSEALEAISHPENNSQHLEHRVEQLNAAIADVRRQLEDLGART</sequence>
<feature type="transmembrane region" description="Helical" evidence="2">
    <location>
        <begin position="12"/>
        <end position="31"/>
    </location>
</feature>
<keyword evidence="2" id="KW-0812">Transmembrane</keyword>
<keyword evidence="1" id="KW-0175">Coiled coil</keyword>
<name>A2CAC7_PROM3</name>